<sequence>MNNNTSFWDNWALEDLAFLFDQGLDFESSEKLIIDKNKNSYYFEKIESAIIQFESLFSLVNDLILRKNIFYDQKFSEGWKLDKNLKELDKDILVPVDIQTFNENVSVARKKAIDLLCVTDRMKEHQNENETEYKISKRSPHSYFGQVVWGAAGNLGRSAFLGAHYMPHPVRASLLNQASFFSRPLDINSKITDWIREERIKIFTNLTPAGKQETLELHLPALVSEVVEQCERLEDLIPAVLQKRKKYSNVREWISEYQESIVAEDPKKILKFQKKLNLVNKDLIERRTGENLGSTSVSISFFSVSLPTRSLPSPEKFFGIRGAFNKIILNKRGDKSLSKILKWFDSSDPGIENKLRNYFSG</sequence>
<organism evidence="1 2">
    <name type="scientific">Leptospira interrogans serovar Canicola</name>
    <dbReference type="NCBI Taxonomy" id="211880"/>
    <lineage>
        <taxon>Bacteria</taxon>
        <taxon>Pseudomonadati</taxon>
        <taxon>Spirochaetota</taxon>
        <taxon>Spirochaetia</taxon>
        <taxon>Leptospirales</taxon>
        <taxon>Leptospiraceae</taxon>
        <taxon>Leptospira</taxon>
    </lineage>
</organism>
<accession>A0AAP9WGE8</accession>
<name>A0AAP9WGE8_LEPIR</name>
<dbReference type="EMBL" id="CP043886">
    <property type="protein sequence ID" value="QOI44981.1"/>
    <property type="molecule type" value="Genomic_DNA"/>
</dbReference>
<protein>
    <submittedName>
        <fullName evidence="1">Uncharacterized protein</fullName>
    </submittedName>
</protein>
<reference evidence="1" key="1">
    <citation type="submission" date="2019-09" db="EMBL/GenBank/DDBJ databases">
        <title>Comparative Genomics of Leptospira interrogans Reveals Genome Plasticity - A Common Adaptive Strategy for Survival in Various Hosts.</title>
        <authorList>
            <person name="Ramli S.R."/>
            <person name="Bunk B."/>
            <person name="Goris M."/>
            <person name="Bhuju S."/>
            <person name="Jarek M."/>
            <person name="Sproer C."/>
            <person name="Mustakim S."/>
            <person name="Strommenger B."/>
            <person name="Pessler F."/>
        </authorList>
    </citation>
    <scope>NUCLEOTIDE SEQUENCE</scope>
    <source>
        <strain evidence="1">782</strain>
        <plasmid evidence="1">p1</plasmid>
    </source>
</reference>
<dbReference type="Proteomes" id="UP000663124">
    <property type="component" value="Plasmid p1"/>
</dbReference>
<keyword evidence="1" id="KW-0614">Plasmid</keyword>
<evidence type="ECO:0000313" key="2">
    <source>
        <dbReference type="Proteomes" id="UP000663124"/>
    </source>
</evidence>
<dbReference type="RefSeq" id="WP_017857411.1">
    <property type="nucleotide sequence ID" value="NZ_CP043886.1"/>
</dbReference>
<dbReference type="AlphaFoldDB" id="A0AAP9WGE8"/>
<geneLocation type="plasmid" evidence="1 2">
    <name>p1</name>
</geneLocation>
<gene>
    <name evidence="1" type="ORF">Lepto782_22575</name>
</gene>
<evidence type="ECO:0000313" key="1">
    <source>
        <dbReference type="EMBL" id="QOI44981.1"/>
    </source>
</evidence>
<proteinExistence type="predicted"/>